<dbReference type="AlphaFoldDB" id="A0A6J4RBT4"/>
<dbReference type="EMBL" id="CADCVH010000101">
    <property type="protein sequence ID" value="CAA9468573.1"/>
    <property type="molecule type" value="Genomic_DNA"/>
</dbReference>
<organism evidence="1">
    <name type="scientific">uncultured Rubrobacteraceae bacterium</name>
    <dbReference type="NCBI Taxonomy" id="349277"/>
    <lineage>
        <taxon>Bacteria</taxon>
        <taxon>Bacillati</taxon>
        <taxon>Actinomycetota</taxon>
        <taxon>Rubrobacteria</taxon>
        <taxon>Rubrobacterales</taxon>
        <taxon>Rubrobacteraceae</taxon>
        <taxon>environmental samples</taxon>
    </lineage>
</organism>
<evidence type="ECO:0000313" key="1">
    <source>
        <dbReference type="EMBL" id="CAA9468573.1"/>
    </source>
</evidence>
<proteinExistence type="predicted"/>
<sequence length="34" mass="3804">MVIAIQMTFLPHTTLGFEVRNHVGYGGMRWLAGV</sequence>
<protein>
    <submittedName>
        <fullName evidence="1">Uncharacterized protein</fullName>
    </submittedName>
</protein>
<accession>A0A6J4RBT4</accession>
<name>A0A6J4RBT4_9ACTN</name>
<reference evidence="1" key="1">
    <citation type="submission" date="2020-02" db="EMBL/GenBank/DDBJ databases">
        <authorList>
            <person name="Meier V. D."/>
        </authorList>
    </citation>
    <scope>NUCLEOTIDE SEQUENCE</scope>
    <source>
        <strain evidence="1">AVDCRST_MAG02</strain>
    </source>
</reference>
<gene>
    <name evidence="1" type="ORF">AVDCRST_MAG02-3424</name>
</gene>